<dbReference type="Pfam" id="PF00270">
    <property type="entry name" value="DEAD"/>
    <property type="match status" value="1"/>
</dbReference>
<dbReference type="InterPro" id="IPR049614">
    <property type="entry name" value="HrpB_DEXH"/>
</dbReference>
<dbReference type="Gene3D" id="3.40.50.300">
    <property type="entry name" value="P-loop containing nucleotide triphosphate hydrolases"/>
    <property type="match status" value="2"/>
</dbReference>
<dbReference type="PROSITE" id="PS51192">
    <property type="entry name" value="HELICASE_ATP_BIND_1"/>
    <property type="match status" value="1"/>
</dbReference>
<dbReference type="InterPro" id="IPR011545">
    <property type="entry name" value="DEAD/DEAH_box_helicase_dom"/>
</dbReference>
<dbReference type="SUPFAM" id="SSF52540">
    <property type="entry name" value="P-loop containing nucleoside triphosphate hydrolases"/>
    <property type="match status" value="1"/>
</dbReference>
<dbReference type="Pfam" id="PF08482">
    <property type="entry name" value="HrpB_C"/>
    <property type="match status" value="1"/>
</dbReference>
<protein>
    <submittedName>
        <fullName evidence="8">ATP-dependent helicase HrpB</fullName>
    </submittedName>
</protein>
<dbReference type="PANTHER" id="PTHR43519:SF1">
    <property type="entry name" value="ATP-DEPENDENT RNA HELICASE HRPB"/>
    <property type="match status" value="1"/>
</dbReference>
<dbReference type="InterPro" id="IPR027417">
    <property type="entry name" value="P-loop_NTPase"/>
</dbReference>
<evidence type="ECO:0000259" key="6">
    <source>
        <dbReference type="PROSITE" id="PS51192"/>
    </source>
</evidence>
<dbReference type="InterPro" id="IPR010225">
    <property type="entry name" value="HrpB"/>
</dbReference>
<evidence type="ECO:0000313" key="8">
    <source>
        <dbReference type="EMBL" id="TDP32598.1"/>
    </source>
</evidence>
<dbReference type="InterPro" id="IPR014001">
    <property type="entry name" value="Helicase_ATP-bd"/>
</dbReference>
<dbReference type="SMART" id="SM00487">
    <property type="entry name" value="DEXDc"/>
    <property type="match status" value="1"/>
</dbReference>
<dbReference type="OrthoDB" id="9805617at2"/>
<dbReference type="RefSeq" id="WP_133539850.1">
    <property type="nucleotide sequence ID" value="NZ_SNXI01000009.1"/>
</dbReference>
<evidence type="ECO:0000259" key="7">
    <source>
        <dbReference type="PROSITE" id="PS51194"/>
    </source>
</evidence>
<dbReference type="Proteomes" id="UP000295531">
    <property type="component" value="Unassembled WGS sequence"/>
</dbReference>
<dbReference type="CDD" id="cd17990">
    <property type="entry name" value="DEXHc_HrpB"/>
    <property type="match status" value="1"/>
</dbReference>
<dbReference type="Gene3D" id="1.20.120.1080">
    <property type="match status" value="1"/>
</dbReference>
<feature type="region of interest" description="Disordered" evidence="5">
    <location>
        <begin position="806"/>
        <end position="826"/>
    </location>
</feature>
<dbReference type="EMBL" id="SNXI01000009">
    <property type="protein sequence ID" value="TDP32598.1"/>
    <property type="molecule type" value="Genomic_DNA"/>
</dbReference>
<evidence type="ECO:0000256" key="2">
    <source>
        <dbReference type="ARBA" id="ARBA00022801"/>
    </source>
</evidence>
<dbReference type="PIRSF" id="PIRSF005496">
    <property type="entry name" value="ATP_hel_hrpB"/>
    <property type="match status" value="1"/>
</dbReference>
<dbReference type="PROSITE" id="PS51194">
    <property type="entry name" value="HELICASE_CTER"/>
    <property type="match status" value="1"/>
</dbReference>
<dbReference type="SMART" id="SM00490">
    <property type="entry name" value="HELICc"/>
    <property type="match status" value="1"/>
</dbReference>
<dbReference type="NCBIfam" id="TIGR01970">
    <property type="entry name" value="DEAH_box_HrpB"/>
    <property type="match status" value="1"/>
</dbReference>
<reference evidence="8 9" key="1">
    <citation type="submission" date="2019-03" db="EMBL/GenBank/DDBJ databases">
        <title>Freshwater and sediment microbial communities from various areas in North America, analyzing microbe dynamics in response to fracking.</title>
        <authorList>
            <person name="Lamendella R."/>
        </authorList>
    </citation>
    <scope>NUCLEOTIDE SEQUENCE [LARGE SCALE GENOMIC DNA]</scope>
    <source>
        <strain evidence="8 9">18_TX</strain>
    </source>
</reference>
<organism evidence="8 9">
    <name type="scientific">Idiomarina aquatica</name>
    <dbReference type="NCBI Taxonomy" id="1327752"/>
    <lineage>
        <taxon>Bacteria</taxon>
        <taxon>Pseudomonadati</taxon>
        <taxon>Pseudomonadota</taxon>
        <taxon>Gammaproteobacteria</taxon>
        <taxon>Alteromonadales</taxon>
        <taxon>Idiomarinaceae</taxon>
        <taxon>Idiomarina</taxon>
    </lineage>
</organism>
<dbReference type="AlphaFoldDB" id="A0A4R6P493"/>
<dbReference type="InterPro" id="IPR001650">
    <property type="entry name" value="Helicase_C-like"/>
</dbReference>
<keyword evidence="3 8" id="KW-0347">Helicase</keyword>
<dbReference type="Pfam" id="PF00271">
    <property type="entry name" value="Helicase_C"/>
    <property type="match status" value="1"/>
</dbReference>
<evidence type="ECO:0000256" key="1">
    <source>
        <dbReference type="ARBA" id="ARBA00022741"/>
    </source>
</evidence>
<proteinExistence type="predicted"/>
<evidence type="ECO:0000256" key="5">
    <source>
        <dbReference type="SAM" id="MobiDB-lite"/>
    </source>
</evidence>
<keyword evidence="2" id="KW-0378">Hydrolase</keyword>
<feature type="domain" description="Helicase C-terminal" evidence="7">
    <location>
        <begin position="199"/>
        <end position="368"/>
    </location>
</feature>
<sequence length="826" mass="92156">MSSAMALPIDAISDDIVAQFPAARLVIQAPPGAGKSTRLPLTLLKSPHTGLMVMLQPRRLAAVNIAHYLAEQLGEQPGETVGYVIRGQRRRSAATRLLVVTEGVLVRWLQDDPELDGVDTVIFDEFHERNLASDLSLALLLDSLTLRPDLSLLIMSATLPAEPIQQWLEQVLSEPVKVLKSEGRQHPLVTHYRPVGRHPWQQRLVDVVREALSTAPQGILVFVPGVREISNLIQQLASVIAEPCLPLHGQLSLAEQRQALTYNGQRRVVVATNVAETSLTIDGIDCVVDSGRERVSLYRPKYATSQLVTRFISMASATQRAGRAARLGPGQVYRLWGTADEHGFNEFSQADIATHDLTQLVAEVNAWGATVDALNWLTEPSEAHVNRAQEALTQLGVVSSTQQLTELGNKVVAMGADIRLACIAVAAQEHSTQERYGVAVALTCLEEPIKTLVDDDIEITLSNHLAKAPKQSRWRQRLKYWMQQLDCNRAGETLSSTSLAGLLLYGFPEYLAKRVDQQTVQLVTGVRLQADNVVSEWSLALNVRLSERESANRATWLIALRESDLHGHPILPVDEMTEVDVESGRKPALYSIKKIGALTLEKSRAAEPPSIEQIHQGLVNWLAQRGLKALNWSTDATRYWQRLYYFYKHWDDAKSAFNGIEPTPESLLINLQRWACPFWTDIRSVEDLKRWNPTIALQQLLDYGAQQQLQQLCPTTWQAPSGRRVTIDYPSLSDADQGVKPRVTLKLQEVFGEPSSPTILAGQQRLVMDLLSPAGRLLQRTEDLASFWRNAYADVSKEMRGRYPKHPWPDDPINAKATIKTNRQLR</sequence>
<keyword evidence="4" id="KW-0067">ATP-binding</keyword>
<dbReference type="InterPro" id="IPR013689">
    <property type="entry name" value="RNA_helicase_ATP-dep_HrpB_C"/>
</dbReference>
<evidence type="ECO:0000256" key="3">
    <source>
        <dbReference type="ARBA" id="ARBA00022806"/>
    </source>
</evidence>
<dbReference type="GO" id="GO:0005524">
    <property type="term" value="F:ATP binding"/>
    <property type="evidence" value="ECO:0007669"/>
    <property type="project" value="UniProtKB-KW"/>
</dbReference>
<evidence type="ECO:0000256" key="4">
    <source>
        <dbReference type="ARBA" id="ARBA00022840"/>
    </source>
</evidence>
<dbReference type="CDD" id="cd18791">
    <property type="entry name" value="SF2_C_RHA"/>
    <property type="match status" value="1"/>
</dbReference>
<keyword evidence="1" id="KW-0547">Nucleotide-binding</keyword>
<gene>
    <name evidence="8" type="ORF">DEU29_10927</name>
</gene>
<accession>A0A4R6P493</accession>
<feature type="domain" description="Helicase ATP-binding" evidence="6">
    <location>
        <begin position="16"/>
        <end position="177"/>
    </location>
</feature>
<dbReference type="PANTHER" id="PTHR43519">
    <property type="entry name" value="ATP-DEPENDENT RNA HELICASE HRPB"/>
    <property type="match status" value="1"/>
</dbReference>
<keyword evidence="9" id="KW-1185">Reference proteome</keyword>
<comment type="caution">
    <text evidence="8">The sequence shown here is derived from an EMBL/GenBank/DDBJ whole genome shotgun (WGS) entry which is preliminary data.</text>
</comment>
<dbReference type="GO" id="GO:0016787">
    <property type="term" value="F:hydrolase activity"/>
    <property type="evidence" value="ECO:0007669"/>
    <property type="project" value="UniProtKB-KW"/>
</dbReference>
<dbReference type="GO" id="GO:0004386">
    <property type="term" value="F:helicase activity"/>
    <property type="evidence" value="ECO:0007669"/>
    <property type="project" value="UniProtKB-KW"/>
</dbReference>
<dbReference type="GO" id="GO:0003676">
    <property type="term" value="F:nucleic acid binding"/>
    <property type="evidence" value="ECO:0007669"/>
    <property type="project" value="InterPro"/>
</dbReference>
<evidence type="ECO:0000313" key="9">
    <source>
        <dbReference type="Proteomes" id="UP000295531"/>
    </source>
</evidence>
<name>A0A4R6P493_9GAMM</name>